<evidence type="ECO:0000256" key="3">
    <source>
        <dbReference type="ARBA" id="ARBA00022692"/>
    </source>
</evidence>
<evidence type="ECO:0000259" key="7">
    <source>
        <dbReference type="Pfam" id="PF04039"/>
    </source>
</evidence>
<keyword evidence="2" id="KW-1003">Cell membrane</keyword>
<organism evidence="8 9">
    <name type="scientific">Halocatena marina</name>
    <dbReference type="NCBI Taxonomy" id="2934937"/>
    <lineage>
        <taxon>Archaea</taxon>
        <taxon>Methanobacteriati</taxon>
        <taxon>Methanobacteriota</taxon>
        <taxon>Stenosarchaea group</taxon>
        <taxon>Halobacteria</taxon>
        <taxon>Halobacteriales</taxon>
        <taxon>Natronomonadaceae</taxon>
        <taxon>Halocatena</taxon>
    </lineage>
</organism>
<comment type="caution">
    <text evidence="8">The sequence shown here is derived from an EMBL/GenBank/DDBJ whole genome shotgun (WGS) entry which is preliminary data.</text>
</comment>
<gene>
    <name evidence="8" type="ORF">ACFQL7_14930</name>
</gene>
<dbReference type="GeneID" id="76200664"/>
<feature type="domain" description="Na+/H+ antiporter MnhB subunit-related protein" evidence="7">
    <location>
        <begin position="96"/>
        <end position="159"/>
    </location>
</feature>
<dbReference type="InterPro" id="IPR050622">
    <property type="entry name" value="CPA3_antiporter_subunitB"/>
</dbReference>
<keyword evidence="4 6" id="KW-1133">Transmembrane helix</keyword>
<dbReference type="PANTHER" id="PTHR33932:SF4">
    <property type="entry name" value="NA(+)_H(+) ANTIPORTER SUBUNIT B"/>
    <property type="match status" value="1"/>
</dbReference>
<dbReference type="PANTHER" id="PTHR33932">
    <property type="entry name" value="NA(+)/H(+) ANTIPORTER SUBUNIT B"/>
    <property type="match status" value="1"/>
</dbReference>
<dbReference type="Proteomes" id="UP001596417">
    <property type="component" value="Unassembled WGS sequence"/>
</dbReference>
<dbReference type="RefSeq" id="WP_248908533.1">
    <property type="nucleotide sequence ID" value="NZ_CP109979.1"/>
</dbReference>
<evidence type="ECO:0000313" key="9">
    <source>
        <dbReference type="Proteomes" id="UP001596417"/>
    </source>
</evidence>
<accession>A0ABD5YTD5</accession>
<protein>
    <submittedName>
        <fullName evidence="8">MnhB domain-containing protein</fullName>
    </submittedName>
</protein>
<feature type="transmembrane region" description="Helical" evidence="6">
    <location>
        <begin position="99"/>
        <end position="123"/>
    </location>
</feature>
<reference evidence="8 9" key="1">
    <citation type="journal article" date="2019" name="Int. J. Syst. Evol. Microbiol.">
        <title>The Global Catalogue of Microorganisms (GCM) 10K type strain sequencing project: providing services to taxonomists for standard genome sequencing and annotation.</title>
        <authorList>
            <consortium name="The Broad Institute Genomics Platform"/>
            <consortium name="The Broad Institute Genome Sequencing Center for Infectious Disease"/>
            <person name="Wu L."/>
            <person name="Ma J."/>
        </authorList>
    </citation>
    <scope>NUCLEOTIDE SEQUENCE [LARGE SCALE GENOMIC DNA]</scope>
    <source>
        <strain evidence="8 9">RDMS1</strain>
    </source>
</reference>
<dbReference type="Pfam" id="PF04039">
    <property type="entry name" value="MnhB"/>
    <property type="match status" value="2"/>
</dbReference>
<proteinExistence type="predicted"/>
<name>A0ABD5YTD5_9EURY</name>
<evidence type="ECO:0000256" key="4">
    <source>
        <dbReference type="ARBA" id="ARBA00022989"/>
    </source>
</evidence>
<sequence length="168" mass="17271">MTTQPTIIARTVVRTVVPIILLTAIALVLQGHNLPGGGFIGGVLTATAFALVYISYGSEYLVQALLSGAEGAEGTGAETESIQAESRFLSGAIGTYTRMFAFGLALAAGSGVVAVVLGVPFLTQAVALVHHVPIYKELEFASALAFDLGVYFVVVGSLLTILAVVGDE</sequence>
<keyword evidence="3 6" id="KW-0812">Transmembrane</keyword>
<feature type="transmembrane region" description="Helical" evidence="6">
    <location>
        <begin position="12"/>
        <end position="30"/>
    </location>
</feature>
<comment type="subcellular location">
    <subcellularLocation>
        <location evidence="1">Cell membrane</location>
        <topology evidence="1">Multi-pass membrane protein</topology>
    </subcellularLocation>
</comment>
<keyword evidence="5 6" id="KW-0472">Membrane</keyword>
<dbReference type="GO" id="GO:0005886">
    <property type="term" value="C:plasma membrane"/>
    <property type="evidence" value="ECO:0007669"/>
    <property type="project" value="UniProtKB-SubCell"/>
</dbReference>
<evidence type="ECO:0000256" key="6">
    <source>
        <dbReference type="SAM" id="Phobius"/>
    </source>
</evidence>
<feature type="domain" description="Na+/H+ antiporter MnhB subunit-related protein" evidence="7">
    <location>
        <begin position="8"/>
        <end position="67"/>
    </location>
</feature>
<dbReference type="InterPro" id="IPR007182">
    <property type="entry name" value="MnhB"/>
</dbReference>
<feature type="transmembrane region" description="Helical" evidence="6">
    <location>
        <begin position="36"/>
        <end position="56"/>
    </location>
</feature>
<evidence type="ECO:0000313" key="8">
    <source>
        <dbReference type="EMBL" id="MFC7190988.1"/>
    </source>
</evidence>
<dbReference type="EMBL" id="JBHTAX010000001">
    <property type="protein sequence ID" value="MFC7190988.1"/>
    <property type="molecule type" value="Genomic_DNA"/>
</dbReference>
<evidence type="ECO:0000256" key="2">
    <source>
        <dbReference type="ARBA" id="ARBA00022475"/>
    </source>
</evidence>
<dbReference type="AlphaFoldDB" id="A0ABD5YTD5"/>
<evidence type="ECO:0000256" key="5">
    <source>
        <dbReference type="ARBA" id="ARBA00023136"/>
    </source>
</evidence>
<keyword evidence="9" id="KW-1185">Reference proteome</keyword>
<evidence type="ECO:0000256" key="1">
    <source>
        <dbReference type="ARBA" id="ARBA00004651"/>
    </source>
</evidence>
<feature type="transmembrane region" description="Helical" evidence="6">
    <location>
        <begin position="143"/>
        <end position="165"/>
    </location>
</feature>